<dbReference type="AlphaFoldDB" id="A0A0H5R8E6"/>
<accession>A0A0H5R8E6</accession>
<reference evidence="2" key="1">
    <citation type="submission" date="2015-04" db="EMBL/GenBank/DDBJ databases">
        <title>The genome sequence of the plant pathogenic Rhizarian Plasmodiophora brassicae reveals insights in its biotrophic life cycle and the origin of chitin synthesis.</title>
        <authorList>
            <person name="Schwelm A."/>
            <person name="Fogelqvist J."/>
            <person name="Knaust A."/>
            <person name="Julke S."/>
            <person name="Lilja T."/>
            <person name="Dhandapani V."/>
            <person name="Bonilla-Rosso G."/>
            <person name="Karlsson M."/>
            <person name="Shevchenko A."/>
            <person name="Choi S.R."/>
            <person name="Kim H.G."/>
            <person name="Park J.Y."/>
            <person name="Lim Y.P."/>
            <person name="Ludwig-Muller J."/>
            <person name="Dixelius C."/>
        </authorList>
    </citation>
    <scope>NUCLEOTIDE SEQUENCE</scope>
    <source>
        <tissue evidence="2">Potato root galls</tissue>
    </source>
</reference>
<proteinExistence type="predicted"/>
<organism evidence="2">
    <name type="scientific">Spongospora subterranea</name>
    <dbReference type="NCBI Taxonomy" id="70186"/>
    <lineage>
        <taxon>Eukaryota</taxon>
        <taxon>Sar</taxon>
        <taxon>Rhizaria</taxon>
        <taxon>Endomyxa</taxon>
        <taxon>Phytomyxea</taxon>
        <taxon>Plasmodiophorida</taxon>
        <taxon>Plasmodiophoridae</taxon>
        <taxon>Spongospora</taxon>
    </lineage>
</organism>
<keyword evidence="1" id="KW-0472">Membrane</keyword>
<evidence type="ECO:0000313" key="2">
    <source>
        <dbReference type="EMBL" id="CRZ04609.1"/>
    </source>
</evidence>
<sequence>MILSAYLQHATNTDLLNINCSTILHASTKHTFATNQALLVTSACLFNSMFFMFVLQPYIRTSKTHTTLSAKQAATLLPSLFQHTSKIPPFPLYVFMIFASFTDHIFKHLSNDPVAKYSLFGLNATE</sequence>
<protein>
    <submittedName>
        <fullName evidence="2">Uncharacterized protein</fullName>
    </submittedName>
</protein>
<keyword evidence="1" id="KW-0812">Transmembrane</keyword>
<feature type="transmembrane region" description="Helical" evidence="1">
    <location>
        <begin position="37"/>
        <end position="55"/>
    </location>
</feature>
<dbReference type="EMBL" id="HACM01004167">
    <property type="protein sequence ID" value="CRZ04609.1"/>
    <property type="molecule type" value="Transcribed_RNA"/>
</dbReference>
<evidence type="ECO:0000256" key="1">
    <source>
        <dbReference type="SAM" id="Phobius"/>
    </source>
</evidence>
<keyword evidence="1" id="KW-1133">Transmembrane helix</keyword>
<name>A0A0H5R8E6_9EUKA</name>